<protein>
    <submittedName>
        <fullName evidence="6">TetR/AcrR family transcriptional regulator</fullName>
    </submittedName>
</protein>
<dbReference type="InterPro" id="IPR036271">
    <property type="entry name" value="Tet_transcr_reg_TetR-rel_C_sf"/>
</dbReference>
<evidence type="ECO:0000256" key="3">
    <source>
        <dbReference type="ARBA" id="ARBA00023163"/>
    </source>
</evidence>
<feature type="DNA-binding region" description="H-T-H motif" evidence="4">
    <location>
        <begin position="24"/>
        <end position="43"/>
    </location>
</feature>
<dbReference type="SUPFAM" id="SSF48498">
    <property type="entry name" value="Tetracyclin repressor-like, C-terminal domain"/>
    <property type="match status" value="1"/>
</dbReference>
<dbReference type="SUPFAM" id="SSF46689">
    <property type="entry name" value="Homeodomain-like"/>
    <property type="match status" value="1"/>
</dbReference>
<evidence type="ECO:0000313" key="6">
    <source>
        <dbReference type="EMBL" id="MET1256858.1"/>
    </source>
</evidence>
<evidence type="ECO:0000313" key="7">
    <source>
        <dbReference type="Proteomes" id="UP001548189"/>
    </source>
</evidence>
<name>A0ABV2BY57_9GAMM</name>
<evidence type="ECO:0000256" key="4">
    <source>
        <dbReference type="PROSITE-ProRule" id="PRU00335"/>
    </source>
</evidence>
<keyword evidence="7" id="KW-1185">Reference proteome</keyword>
<dbReference type="EMBL" id="JBEVCJ010000029">
    <property type="protein sequence ID" value="MET1256858.1"/>
    <property type="molecule type" value="Genomic_DNA"/>
</dbReference>
<accession>A0ABV2BY57</accession>
<dbReference type="InterPro" id="IPR001647">
    <property type="entry name" value="HTH_TetR"/>
</dbReference>
<gene>
    <name evidence="6" type="ORF">ABVT43_17075</name>
</gene>
<keyword evidence="3" id="KW-0804">Transcription</keyword>
<evidence type="ECO:0000256" key="2">
    <source>
        <dbReference type="ARBA" id="ARBA00023125"/>
    </source>
</evidence>
<comment type="caution">
    <text evidence="6">The sequence shown here is derived from an EMBL/GenBank/DDBJ whole genome shotgun (WGS) entry which is preliminary data.</text>
</comment>
<dbReference type="RefSeq" id="WP_353897440.1">
    <property type="nucleotide sequence ID" value="NZ_JBEVCJ010000029.1"/>
</dbReference>
<evidence type="ECO:0000259" key="5">
    <source>
        <dbReference type="PROSITE" id="PS50977"/>
    </source>
</evidence>
<reference evidence="6 7" key="1">
    <citation type="submission" date="2024-06" db="EMBL/GenBank/DDBJ databases">
        <authorList>
            <person name="Li F."/>
        </authorList>
    </citation>
    <scope>NUCLEOTIDE SEQUENCE [LARGE SCALE GENOMIC DNA]</scope>
    <source>
        <strain evidence="6 7">GXAS 311</strain>
    </source>
</reference>
<keyword evidence="1" id="KW-0805">Transcription regulation</keyword>
<dbReference type="Gene3D" id="1.10.357.10">
    <property type="entry name" value="Tetracycline Repressor, domain 2"/>
    <property type="match status" value="1"/>
</dbReference>
<dbReference type="PANTHER" id="PTHR47506">
    <property type="entry name" value="TRANSCRIPTIONAL REGULATORY PROTEIN"/>
    <property type="match status" value="1"/>
</dbReference>
<sequence length="192" mass="21957">MSTAKEILAIAQNFIQTSGYNSFSYKDISEKLGIKTSSIHYHFPKKADLGCAVIRQYTESYDSFRQSVNESTCDPLERFEQYLQPYLETDKTQTKICLCAALSGEFISLPESMQHEVINFFNFHEDWLTELVDQLKQANLIQTEDSSNVIAQYISSTLQGALLIARSKKESVYFKNIVRMLKHNLSLNTVLS</sequence>
<proteinExistence type="predicted"/>
<dbReference type="Proteomes" id="UP001548189">
    <property type="component" value="Unassembled WGS sequence"/>
</dbReference>
<dbReference type="InterPro" id="IPR009057">
    <property type="entry name" value="Homeodomain-like_sf"/>
</dbReference>
<organism evidence="6 7">
    <name type="scientific">Aliikangiella maris</name>
    <dbReference type="NCBI Taxonomy" id="3162458"/>
    <lineage>
        <taxon>Bacteria</taxon>
        <taxon>Pseudomonadati</taxon>
        <taxon>Pseudomonadota</taxon>
        <taxon>Gammaproteobacteria</taxon>
        <taxon>Oceanospirillales</taxon>
        <taxon>Pleioneaceae</taxon>
        <taxon>Aliikangiella</taxon>
    </lineage>
</organism>
<evidence type="ECO:0000256" key="1">
    <source>
        <dbReference type="ARBA" id="ARBA00023015"/>
    </source>
</evidence>
<feature type="domain" description="HTH tetR-type" evidence="5">
    <location>
        <begin position="1"/>
        <end position="61"/>
    </location>
</feature>
<dbReference type="PANTHER" id="PTHR47506:SF6">
    <property type="entry name" value="HTH-TYPE TRANSCRIPTIONAL REPRESSOR NEMR"/>
    <property type="match status" value="1"/>
</dbReference>
<keyword evidence="2 4" id="KW-0238">DNA-binding</keyword>
<dbReference type="PROSITE" id="PS50977">
    <property type="entry name" value="HTH_TETR_2"/>
    <property type="match status" value="1"/>
</dbReference>
<dbReference type="Pfam" id="PF00440">
    <property type="entry name" value="TetR_N"/>
    <property type="match status" value="1"/>
</dbReference>